<evidence type="ECO:0000313" key="2">
    <source>
        <dbReference type="Proteomes" id="UP000054359"/>
    </source>
</evidence>
<accession>A0A087T8B7</accession>
<sequence>RFNNWSFAFYVYVLRLKYTVKTCILSFLPIDMLSPKKVHFLCTNPLAKALDF</sequence>
<proteinExistence type="predicted"/>
<name>A0A087T8B7_STEMI</name>
<feature type="non-terminal residue" evidence="1">
    <location>
        <position position="52"/>
    </location>
</feature>
<organism evidence="1 2">
    <name type="scientific">Stegodyphus mimosarum</name>
    <name type="common">African social velvet spider</name>
    <dbReference type="NCBI Taxonomy" id="407821"/>
    <lineage>
        <taxon>Eukaryota</taxon>
        <taxon>Metazoa</taxon>
        <taxon>Ecdysozoa</taxon>
        <taxon>Arthropoda</taxon>
        <taxon>Chelicerata</taxon>
        <taxon>Arachnida</taxon>
        <taxon>Araneae</taxon>
        <taxon>Araneomorphae</taxon>
        <taxon>Entelegynae</taxon>
        <taxon>Eresoidea</taxon>
        <taxon>Eresidae</taxon>
        <taxon>Stegodyphus</taxon>
    </lineage>
</organism>
<evidence type="ECO:0000313" key="1">
    <source>
        <dbReference type="EMBL" id="KFM61356.1"/>
    </source>
</evidence>
<feature type="non-terminal residue" evidence="1">
    <location>
        <position position="1"/>
    </location>
</feature>
<protein>
    <submittedName>
        <fullName evidence="1">Uncharacterized protein</fullName>
    </submittedName>
</protein>
<reference evidence="1 2" key="1">
    <citation type="submission" date="2013-11" db="EMBL/GenBank/DDBJ databases">
        <title>Genome sequencing of Stegodyphus mimosarum.</title>
        <authorList>
            <person name="Bechsgaard J."/>
        </authorList>
    </citation>
    <scope>NUCLEOTIDE SEQUENCE [LARGE SCALE GENOMIC DNA]</scope>
</reference>
<gene>
    <name evidence="1" type="ORF">X975_00466</name>
</gene>
<dbReference type="EMBL" id="KK113916">
    <property type="protein sequence ID" value="KFM61356.1"/>
    <property type="molecule type" value="Genomic_DNA"/>
</dbReference>
<keyword evidence="2" id="KW-1185">Reference proteome</keyword>
<dbReference type="AlphaFoldDB" id="A0A087T8B7"/>
<dbReference type="Proteomes" id="UP000054359">
    <property type="component" value="Unassembled WGS sequence"/>
</dbReference>